<dbReference type="AlphaFoldDB" id="A0A835MM96"/>
<gene>
    <name evidence="1" type="ORF">SADUNF_Sadunf13G0110200</name>
</gene>
<organism evidence="1 2">
    <name type="scientific">Salix dunnii</name>
    <dbReference type="NCBI Taxonomy" id="1413687"/>
    <lineage>
        <taxon>Eukaryota</taxon>
        <taxon>Viridiplantae</taxon>
        <taxon>Streptophyta</taxon>
        <taxon>Embryophyta</taxon>
        <taxon>Tracheophyta</taxon>
        <taxon>Spermatophyta</taxon>
        <taxon>Magnoliopsida</taxon>
        <taxon>eudicotyledons</taxon>
        <taxon>Gunneridae</taxon>
        <taxon>Pentapetalae</taxon>
        <taxon>rosids</taxon>
        <taxon>fabids</taxon>
        <taxon>Malpighiales</taxon>
        <taxon>Salicaceae</taxon>
        <taxon>Saliceae</taxon>
        <taxon>Salix</taxon>
    </lineage>
</organism>
<reference evidence="1 2" key="1">
    <citation type="submission" date="2020-10" db="EMBL/GenBank/DDBJ databases">
        <title>Plant Genome Project.</title>
        <authorList>
            <person name="Zhang R.-G."/>
        </authorList>
    </citation>
    <scope>NUCLEOTIDE SEQUENCE [LARGE SCALE GENOMIC DNA]</scope>
    <source>
        <strain evidence="1">FAFU-HL-1</strain>
        <tissue evidence="1">Leaf</tissue>
    </source>
</reference>
<name>A0A835MM96_9ROSI</name>
<keyword evidence="2" id="KW-1185">Reference proteome</keyword>
<evidence type="ECO:0000313" key="1">
    <source>
        <dbReference type="EMBL" id="KAF9670835.1"/>
    </source>
</evidence>
<protein>
    <submittedName>
        <fullName evidence="1">Uncharacterized protein</fullName>
    </submittedName>
</protein>
<comment type="caution">
    <text evidence="1">The sequence shown here is derived from an EMBL/GenBank/DDBJ whole genome shotgun (WGS) entry which is preliminary data.</text>
</comment>
<accession>A0A835MM96</accession>
<dbReference type="EMBL" id="JADGMS010000013">
    <property type="protein sequence ID" value="KAF9670835.1"/>
    <property type="molecule type" value="Genomic_DNA"/>
</dbReference>
<dbReference type="Proteomes" id="UP000657918">
    <property type="component" value="Unassembled WGS sequence"/>
</dbReference>
<sequence>MSTPAEHKVKMISRQLRKSSGEFSFGWWPTSGMQETRGGSLCGDVRKAWGSVMMGTKALAWFFTIAFSRRKRECVVIPDPDPPLALAGAVLLLSQPVFVGPSIDPSPFPTMSKTLMVVGLTMMTRPVSLLLLRLAMEQLGQVAFLDAVRKTPKNVTRYLQIHTIEVVKKRITAVREGESCLKKAFKPMLPSILYNKNIARCARYYRKEIKNISTLDLIILQELL</sequence>
<proteinExistence type="predicted"/>
<evidence type="ECO:0000313" key="2">
    <source>
        <dbReference type="Proteomes" id="UP000657918"/>
    </source>
</evidence>